<proteinExistence type="predicted"/>
<evidence type="ECO:0000313" key="1">
    <source>
        <dbReference type="EMBL" id="KAI6650562.1"/>
    </source>
</evidence>
<comment type="caution">
    <text evidence="1">The sequence shown here is derived from an EMBL/GenBank/DDBJ whole genome shotgun (WGS) entry which is preliminary data.</text>
</comment>
<dbReference type="Proteomes" id="UP001165289">
    <property type="component" value="Unassembled WGS sequence"/>
</dbReference>
<dbReference type="EMBL" id="JAKMXF010000310">
    <property type="protein sequence ID" value="KAI6650562.1"/>
    <property type="molecule type" value="Genomic_DNA"/>
</dbReference>
<gene>
    <name evidence="1" type="ORF">LOD99_7612</name>
</gene>
<dbReference type="AlphaFoldDB" id="A0AAV7JNZ0"/>
<accession>A0AAV7JNZ0</accession>
<sequence length="212" mass="24329">MPRMTNSNAREKLSSTLKQLRSITGESIGVVFTRRGKLATMGTENFQNLIHSQKNEFCGSIVGLHRETDSEKSNQDKEILDQLDGNLESYSVPTLRRLVSWITKRSLGKNVSFWKDASLVPSFWPRDVEYKNIKHSNKRLYAGLFEVIGGMTTQRNLLMASETDLPILALRRLLALFPRNLRKVPEEKYIRTQSSYDTDHFSSTFLFLCSSF</sequence>
<evidence type="ECO:0000313" key="2">
    <source>
        <dbReference type="Proteomes" id="UP001165289"/>
    </source>
</evidence>
<reference evidence="1 2" key="1">
    <citation type="journal article" date="2023" name="BMC Biol.">
        <title>The compact genome of the sponge Oopsacas minuta (Hexactinellida) is lacking key metazoan core genes.</title>
        <authorList>
            <person name="Santini S."/>
            <person name="Schenkelaars Q."/>
            <person name="Jourda C."/>
            <person name="Duchesne M."/>
            <person name="Belahbib H."/>
            <person name="Rocher C."/>
            <person name="Selva M."/>
            <person name="Riesgo A."/>
            <person name="Vervoort M."/>
            <person name="Leys S.P."/>
            <person name="Kodjabachian L."/>
            <person name="Le Bivic A."/>
            <person name="Borchiellini C."/>
            <person name="Claverie J.M."/>
            <person name="Renard E."/>
        </authorList>
    </citation>
    <scope>NUCLEOTIDE SEQUENCE [LARGE SCALE GENOMIC DNA]</scope>
    <source>
        <strain evidence="1">SPO-2</strain>
    </source>
</reference>
<keyword evidence="2" id="KW-1185">Reference proteome</keyword>
<protein>
    <submittedName>
        <fullName evidence="1">Uncharacterized protein</fullName>
    </submittedName>
</protein>
<organism evidence="1 2">
    <name type="scientific">Oopsacas minuta</name>
    <dbReference type="NCBI Taxonomy" id="111878"/>
    <lineage>
        <taxon>Eukaryota</taxon>
        <taxon>Metazoa</taxon>
        <taxon>Porifera</taxon>
        <taxon>Hexactinellida</taxon>
        <taxon>Hexasterophora</taxon>
        <taxon>Lyssacinosida</taxon>
        <taxon>Leucopsacidae</taxon>
        <taxon>Oopsacas</taxon>
    </lineage>
</organism>
<name>A0AAV7JNZ0_9METZ</name>